<dbReference type="InterPro" id="IPR012341">
    <property type="entry name" value="6hp_glycosidase-like_sf"/>
</dbReference>
<evidence type="ECO:0000313" key="2">
    <source>
        <dbReference type="EMBL" id="MBE5041100.1"/>
    </source>
</evidence>
<evidence type="ECO:0000313" key="3">
    <source>
        <dbReference type="Proteomes" id="UP000806542"/>
    </source>
</evidence>
<dbReference type="Gene3D" id="1.50.10.10">
    <property type="match status" value="1"/>
</dbReference>
<dbReference type="Pfam" id="PF07470">
    <property type="entry name" value="Glyco_hydro_88"/>
    <property type="match status" value="1"/>
</dbReference>
<dbReference type="SUPFAM" id="SSF48208">
    <property type="entry name" value="Six-hairpin glycosidases"/>
    <property type="match status" value="2"/>
</dbReference>
<dbReference type="AlphaFoldDB" id="A0A9D5M2H2"/>
<dbReference type="PANTHER" id="PTHR33886">
    <property type="entry name" value="UNSATURATED RHAMNOGALACTURONAN HYDROLASE (EUROFUNG)"/>
    <property type="match status" value="1"/>
</dbReference>
<dbReference type="RefSeq" id="WP_226393637.1">
    <property type="nucleotide sequence ID" value="NZ_JADCKB010000035.1"/>
</dbReference>
<dbReference type="GO" id="GO:0005975">
    <property type="term" value="P:carbohydrate metabolic process"/>
    <property type="evidence" value="ECO:0007669"/>
    <property type="project" value="InterPro"/>
</dbReference>
<dbReference type="EMBL" id="JADCKB010000035">
    <property type="protein sequence ID" value="MBE5041100.1"/>
    <property type="molecule type" value="Genomic_DNA"/>
</dbReference>
<dbReference type="InterPro" id="IPR010905">
    <property type="entry name" value="Glyco_hydro_88"/>
</dbReference>
<evidence type="ECO:0000256" key="1">
    <source>
        <dbReference type="ARBA" id="ARBA00022801"/>
    </source>
</evidence>
<accession>A0A9D5M2H2</accession>
<dbReference type="PANTHER" id="PTHR33886:SF8">
    <property type="entry name" value="UNSATURATED RHAMNOGALACTURONAN HYDROLASE (EUROFUNG)"/>
    <property type="match status" value="1"/>
</dbReference>
<dbReference type="Proteomes" id="UP000806542">
    <property type="component" value="Unassembled WGS sequence"/>
</dbReference>
<sequence>MCLKKCQAIGCNITNTANILSIIANRYTADNPPIPFSFRGFSEAGQVQCSQNGSYHIDFSLQFPDAPRGAYAYVATRIYAKQNGPHGILLTSPGGTELYVDGNLLYRSSVQDEQAMGRQNHVEMELKQGWHDLFFKCKNVCRGQFWVTISGNSPKWAPMLFYAPFQERMEQCGFASTTCFESDIFEVIPSLSEQEIQNPSVIWYPVQTWDKEQLQFSPSYRLFGHSSAMAWAKLQANYAENIYFSVHADDKILLYTGGQIYTAENGSLEINITLSPGEHDVLIYGKNFSIGTNASLKLPPSVQGVPAPWLYLGPLSDNLDLSNPIEFCTLYRLFDGQDGPTYWRADLPHMVIRPCLENTGFGKWSYPYGVTLYGLLEAARMLKRQDLIDYTKAHANQCVQLYAYSRWDKETYGYPNINQQLLWFSALDDVGSFGSFVLESTDGKISEAIHLLSKNIADYIQTKVERTPEGAFFRLNSSCAQTMWADDLYMSVPFLVRYATLFQDTAALDDAAKQFLLYRKYLYMENEHLFSHVYDFRRKAQSYVPWGRGNGWALFSLSELLLHLEKTHPLYADLIDLFQEFSDGILTRQGTHGLWHQVINDASTYEETSCTAMIICAFSRGIRLGILDAQKYAKAVFRAWEGLTLYAIDTYGNVHGVCRGSFYSFDPEYYRDLNPITNDPHGVGIVLLSGVEVLRLQDTLKQKKG</sequence>
<gene>
    <name evidence="2" type="ORF">INF28_11595</name>
</gene>
<name>A0A9D5M2H2_9FIRM</name>
<protein>
    <submittedName>
        <fullName evidence="2">Glycoside hydrolase family 88 protein</fullName>
    </submittedName>
</protein>
<keyword evidence="3" id="KW-1185">Reference proteome</keyword>
<dbReference type="GO" id="GO:0016787">
    <property type="term" value="F:hydrolase activity"/>
    <property type="evidence" value="ECO:0007669"/>
    <property type="project" value="UniProtKB-KW"/>
</dbReference>
<proteinExistence type="predicted"/>
<keyword evidence="1 2" id="KW-0378">Hydrolase</keyword>
<organism evidence="2 3">
    <name type="scientific">Ructibacterium gallinarum</name>
    <dbReference type="NCBI Taxonomy" id="2779355"/>
    <lineage>
        <taxon>Bacteria</taxon>
        <taxon>Bacillati</taxon>
        <taxon>Bacillota</taxon>
        <taxon>Clostridia</taxon>
        <taxon>Eubacteriales</taxon>
        <taxon>Oscillospiraceae</taxon>
        <taxon>Ructibacterium</taxon>
    </lineage>
</organism>
<reference evidence="2" key="1">
    <citation type="submission" date="2020-10" db="EMBL/GenBank/DDBJ databases">
        <title>ChiBAC.</title>
        <authorList>
            <person name="Zenner C."/>
            <person name="Hitch T.C.A."/>
            <person name="Clavel T."/>
        </authorList>
    </citation>
    <scope>NUCLEOTIDE SEQUENCE</scope>
    <source>
        <strain evidence="2">DSM 107454</strain>
    </source>
</reference>
<dbReference type="InterPro" id="IPR008928">
    <property type="entry name" value="6-hairpin_glycosidase_sf"/>
</dbReference>
<dbReference type="InterPro" id="IPR052043">
    <property type="entry name" value="PolySaccharide_Degr_Enz"/>
</dbReference>
<comment type="caution">
    <text evidence="2">The sequence shown here is derived from an EMBL/GenBank/DDBJ whole genome shotgun (WGS) entry which is preliminary data.</text>
</comment>